<dbReference type="HOGENOM" id="CLU_320731_0_0_0"/>
<dbReference type="OrthoDB" id="9768004at2"/>
<dbReference type="InterPro" id="IPR005532">
    <property type="entry name" value="SUMF_dom"/>
</dbReference>
<evidence type="ECO:0000259" key="3">
    <source>
        <dbReference type="Pfam" id="PF03781"/>
    </source>
</evidence>
<evidence type="ECO:0000313" key="6">
    <source>
        <dbReference type="Proteomes" id="UP000000517"/>
    </source>
</evidence>
<dbReference type="RefSeq" id="WP_014546997.1">
    <property type="nucleotide sequence ID" value="NC_013410.1"/>
</dbReference>
<dbReference type="SUPFAM" id="SSF56436">
    <property type="entry name" value="C-type lectin-like"/>
    <property type="match status" value="1"/>
</dbReference>
<dbReference type="STRING" id="59374.FSU_2923"/>
<dbReference type="InterPro" id="IPR011044">
    <property type="entry name" value="Quino_amine_DH_bsu"/>
</dbReference>
<dbReference type="NCBIfam" id="TIGR02171">
    <property type="entry name" value="Fb_sc_TIGR02171"/>
    <property type="match status" value="1"/>
</dbReference>
<dbReference type="Proteomes" id="UP000000517">
    <property type="component" value="Chromosome"/>
</dbReference>
<dbReference type="InterPro" id="IPR042095">
    <property type="entry name" value="SUMF_sf"/>
</dbReference>
<dbReference type="PANTHER" id="PTHR23150">
    <property type="entry name" value="SULFATASE MODIFYING FACTOR 1, 2"/>
    <property type="match status" value="1"/>
</dbReference>
<dbReference type="KEGG" id="fsu:Fisuc_2369"/>
<dbReference type="InterPro" id="IPR016187">
    <property type="entry name" value="CTDL_fold"/>
</dbReference>
<dbReference type="Gene3D" id="3.90.1580.10">
    <property type="entry name" value="paralog of FGE (formylglycine-generating enzyme)"/>
    <property type="match status" value="1"/>
</dbReference>
<protein>
    <submittedName>
        <fullName evidence="5">Putative lipoprotein, TIGR02171</fullName>
    </submittedName>
</protein>
<dbReference type="Proteomes" id="UP000001497">
    <property type="component" value="Chromosome"/>
</dbReference>
<feature type="signal peptide" evidence="2">
    <location>
        <begin position="1"/>
        <end position="24"/>
    </location>
</feature>
<dbReference type="KEGG" id="fsc:FSU_2923"/>
<feature type="domain" description="Sulfatase-modifying factor enzyme-like" evidence="3">
    <location>
        <begin position="56"/>
        <end position="286"/>
    </location>
</feature>
<dbReference type="SUPFAM" id="SSF50969">
    <property type="entry name" value="YVTN repeat-like/Quinoprotein amine dehydrogenase"/>
    <property type="match status" value="1"/>
</dbReference>
<dbReference type="PROSITE" id="PS51257">
    <property type="entry name" value="PROKAR_LIPOPROTEIN"/>
    <property type="match status" value="1"/>
</dbReference>
<reference evidence="5" key="3">
    <citation type="submission" date="2010-08" db="EMBL/GenBank/DDBJ databases">
        <authorList>
            <person name="Durkin A.S."/>
            <person name="Nelson K.E."/>
            <person name="Morrison M."/>
            <person name="Forsberg C.W."/>
            <person name="Wilson D.B."/>
            <person name="Russell J.B."/>
            <person name="Cann I.K.O."/>
            <person name="Mackie R.I."/>
            <person name="White B.A."/>
        </authorList>
    </citation>
    <scope>NUCLEOTIDE SEQUENCE</scope>
    <source>
        <strain evidence="5">S85</strain>
    </source>
</reference>
<dbReference type="eggNOG" id="COG1262">
    <property type="taxonomic scope" value="Bacteria"/>
</dbReference>
<dbReference type="EMBL" id="CP002158">
    <property type="protein sequence ID" value="ADL26898.1"/>
    <property type="molecule type" value="Genomic_DNA"/>
</dbReference>
<feature type="region of interest" description="Disordered" evidence="1">
    <location>
        <begin position="621"/>
        <end position="644"/>
    </location>
</feature>
<keyword evidence="7" id="KW-1185">Reference proteome</keyword>
<dbReference type="Pfam" id="PF03781">
    <property type="entry name" value="FGE-sulfatase"/>
    <property type="match status" value="1"/>
</dbReference>
<keyword evidence="2" id="KW-0732">Signal</keyword>
<evidence type="ECO:0000256" key="1">
    <source>
        <dbReference type="SAM" id="MobiDB-lite"/>
    </source>
</evidence>
<dbReference type="InterPro" id="IPR051043">
    <property type="entry name" value="Sulfatase_Mod_Factor_Kinase"/>
</dbReference>
<evidence type="ECO:0000313" key="5">
    <source>
        <dbReference type="EMBL" id="ADL26898.1"/>
    </source>
</evidence>
<reference evidence="4 7" key="1">
    <citation type="submission" date="2009-10" db="EMBL/GenBank/DDBJ databases">
        <title>Complete sequence of Fibrobacter succinogenes subsp. succinogenes S85.</title>
        <authorList>
            <consortium name="US DOE Joint Genome Institute"/>
            <person name="Lucas S."/>
            <person name="Copeland A."/>
            <person name="Lapidus A."/>
            <person name="Glavina del Rio T."/>
            <person name="Tice H."/>
            <person name="Bruce D."/>
            <person name="Goodwin L."/>
            <person name="Pitluck S."/>
            <person name="Chertkov O."/>
            <person name="Detter J.C."/>
            <person name="Han C."/>
            <person name="Tapia R."/>
            <person name="Larimer F."/>
            <person name="Land M."/>
            <person name="Hauser L."/>
            <person name="Kyrpides N."/>
            <person name="Mikhailova N."/>
            <person name="Weimer P.J."/>
            <person name="Stevenson D.M."/>
            <person name="Boyum J."/>
            <person name="Brumm P.I."/>
            <person name="Mead D."/>
        </authorList>
    </citation>
    <scope>NUCLEOTIDE SEQUENCE [LARGE SCALE GENOMIC DNA]</scope>
    <source>
        <strain evidence="7">ATCC 19169 / S85</strain>
        <strain evidence="4">S85</strain>
    </source>
</reference>
<dbReference type="InterPro" id="IPR022277">
    <property type="entry name" value="CHP02171_FIBSS"/>
</dbReference>
<reference evidence="6" key="2">
    <citation type="submission" date="2010-08" db="EMBL/GenBank/DDBJ databases">
        <title>Complete sequence of Fibrobacter succinogenes subsp. succinogenes S85.</title>
        <authorList>
            <person name="Durkin A.S."/>
            <person name="Nelson K.E."/>
            <person name="Morrison M."/>
            <person name="Forsberg C.W."/>
            <person name="Wilson D.B."/>
            <person name="Russell J.B."/>
            <person name="Cann I.K.O."/>
            <person name="Mackie R.I."/>
            <person name="White B.A."/>
        </authorList>
    </citation>
    <scope>NUCLEOTIDE SEQUENCE [LARGE SCALE GENOMIC DNA]</scope>
    <source>
        <strain evidence="6">ATCC 19169 / S85</strain>
    </source>
</reference>
<dbReference type="PANTHER" id="PTHR23150:SF19">
    <property type="entry name" value="FORMYLGLYCINE-GENERATING ENZYME"/>
    <property type="match status" value="1"/>
</dbReference>
<dbReference type="AlphaFoldDB" id="C9RL07"/>
<feature type="chain" id="PRO_5003000173" evidence="2">
    <location>
        <begin position="25"/>
        <end position="957"/>
    </location>
</feature>
<evidence type="ECO:0000313" key="4">
    <source>
        <dbReference type="EMBL" id="ACX75955.1"/>
    </source>
</evidence>
<proteinExistence type="predicted"/>
<evidence type="ECO:0000256" key="2">
    <source>
        <dbReference type="SAM" id="SignalP"/>
    </source>
</evidence>
<accession>C9RL07</accession>
<dbReference type="EMBL" id="CP001792">
    <property type="protein sequence ID" value="ACX75955.1"/>
    <property type="molecule type" value="Genomic_DNA"/>
</dbReference>
<sequence>MKKAITFGVISLLAFGLWTSCSHSNSSECHNDIEDEEPSIEGFVKQKGPKTVSLTDASDESNVTMTVQLDYDFYISRTEVTREQYADLMGGNVPEKEKNLPKVDVNFYDAVLYANALSKSEGRDTVYTYANSNFTPSGRCVFLEGLATHYEVSGYRLPTEAEWIYVAKKFWDVENSWNADNSSSEAHEVCSIPGLDGSNVKFEENPDVVCNMTGNVAEWVDGWLADFKDTTLTNYVGASAPNSLKENMIKGGNYRLSPNDININTRRDVYPIAMNSSADYVGFRLVLGAIDNPLQLDPSGKVNTVKINIVATTESILETLNAKKAKAKLVFRNDVTEKLTLIDYTKNASRAVEIENATSAFHPDVSPDGNYVAFSTQIEGLPGKSKVYVCHLDSACSGKVELPVENAAIPRFRVLESGDTVIVYVSDAGSNKDSLTWAGYSTWVVPFARGKFGTPRLLLKGSFNGGVTEGLAVTGSKLLRVATWNEPDKVKYDVWYNKEQACNVSLASDGSSRTLFLDFGGSTGQKFVGQKYGTHEQILVMDSKGKLVDAVASPAGYSYDHTEWVTGKNAAVATLTDKNMSHKKIVLIDMETKKIVELVESDELWHPVLWIEQSTPAVEKSSSSSEIAPNSSSSGNSEPESSSSSKYSLVLDPDSAGIYAFSYAQFKDFIIRYKMELLWQFADSANVVVLGSSRPLNAVYPTRLNSKFTGVNLGLASCTIHMSKDILMKYIWPHYKKLKYVVVSLDLDFWWKTASAKDNNWFADNDANAKYLLYPGFVYDKNHDYWAGEEDITPLYEATKEGILYPSPSRCDNIIASRGQLQTSCSKSWPGANFGATISDPGQEIINSSMNSLKTIIEESAKRGVTVIGTILPQSPAYKNSSMFGYSGMNRSITDSLIGEFVKMEKTYSNFVLFDENKDGLHDYTNGMNEDSQHLCDEGAKLYTYRLDSLLLKLDNR</sequence>
<name>C9RL07_FIBSS</name>
<keyword evidence="5" id="KW-0449">Lipoprotein</keyword>
<organism evidence="5 6">
    <name type="scientific">Fibrobacter succinogenes (strain ATCC 19169 / S85)</name>
    <dbReference type="NCBI Taxonomy" id="59374"/>
    <lineage>
        <taxon>Bacteria</taxon>
        <taxon>Pseudomonadati</taxon>
        <taxon>Fibrobacterota</taxon>
        <taxon>Fibrobacteria</taxon>
        <taxon>Fibrobacterales</taxon>
        <taxon>Fibrobacteraceae</taxon>
        <taxon>Fibrobacter</taxon>
    </lineage>
</organism>
<dbReference type="GO" id="GO:0120147">
    <property type="term" value="F:formylglycine-generating oxidase activity"/>
    <property type="evidence" value="ECO:0007669"/>
    <property type="project" value="TreeGrafter"/>
</dbReference>
<evidence type="ECO:0000313" key="7">
    <source>
        <dbReference type="Proteomes" id="UP000001497"/>
    </source>
</evidence>
<gene>
    <name evidence="4" type="ordered locus">Fisuc_2369</name>
    <name evidence="5" type="ordered locus">FSU_2923</name>
</gene>